<dbReference type="PANTHER" id="PTHR33164:SF101">
    <property type="entry name" value="TRANSCRIPTIONAL REPRESSOR MPRA"/>
    <property type="match status" value="1"/>
</dbReference>
<dbReference type="GO" id="GO:0006950">
    <property type="term" value="P:response to stress"/>
    <property type="evidence" value="ECO:0007669"/>
    <property type="project" value="TreeGrafter"/>
</dbReference>
<dbReference type="OrthoDB" id="3778086at2"/>
<name>A0A4R2H0U5_9ACTN</name>
<dbReference type="SMART" id="SM00347">
    <property type="entry name" value="HTH_MARR"/>
    <property type="match status" value="1"/>
</dbReference>
<dbReference type="Proteomes" id="UP000294508">
    <property type="component" value="Unassembled WGS sequence"/>
</dbReference>
<organism evidence="2 3">
    <name type="scientific">Kribbella steppae</name>
    <dbReference type="NCBI Taxonomy" id="2512223"/>
    <lineage>
        <taxon>Bacteria</taxon>
        <taxon>Bacillati</taxon>
        <taxon>Actinomycetota</taxon>
        <taxon>Actinomycetes</taxon>
        <taxon>Propionibacteriales</taxon>
        <taxon>Kribbellaceae</taxon>
        <taxon>Kribbella</taxon>
    </lineage>
</organism>
<dbReference type="RefSeq" id="WP_158441424.1">
    <property type="nucleotide sequence ID" value="NZ_SLWN01000016.1"/>
</dbReference>
<dbReference type="InterPro" id="IPR039422">
    <property type="entry name" value="MarR/SlyA-like"/>
</dbReference>
<dbReference type="PANTHER" id="PTHR33164">
    <property type="entry name" value="TRANSCRIPTIONAL REGULATOR, MARR FAMILY"/>
    <property type="match status" value="1"/>
</dbReference>
<evidence type="ECO:0000259" key="1">
    <source>
        <dbReference type="PROSITE" id="PS50995"/>
    </source>
</evidence>
<gene>
    <name evidence="2" type="ORF">EV652_116130</name>
</gene>
<dbReference type="Gene3D" id="1.10.10.10">
    <property type="entry name" value="Winged helix-like DNA-binding domain superfamily/Winged helix DNA-binding domain"/>
    <property type="match status" value="1"/>
</dbReference>
<dbReference type="InterPro" id="IPR036388">
    <property type="entry name" value="WH-like_DNA-bd_sf"/>
</dbReference>
<comment type="caution">
    <text evidence="2">The sequence shown here is derived from an EMBL/GenBank/DDBJ whole genome shotgun (WGS) entry which is preliminary data.</text>
</comment>
<evidence type="ECO:0000313" key="2">
    <source>
        <dbReference type="EMBL" id="TCO18102.1"/>
    </source>
</evidence>
<dbReference type="GO" id="GO:0003700">
    <property type="term" value="F:DNA-binding transcription factor activity"/>
    <property type="evidence" value="ECO:0007669"/>
    <property type="project" value="InterPro"/>
</dbReference>
<proteinExistence type="predicted"/>
<dbReference type="InterPro" id="IPR000835">
    <property type="entry name" value="HTH_MarR-typ"/>
</dbReference>
<accession>A0A4R2H0U5</accession>
<dbReference type="PROSITE" id="PS50995">
    <property type="entry name" value="HTH_MARR_2"/>
    <property type="match status" value="1"/>
</dbReference>
<keyword evidence="3" id="KW-1185">Reference proteome</keyword>
<dbReference type="SUPFAM" id="SSF46785">
    <property type="entry name" value="Winged helix' DNA-binding domain"/>
    <property type="match status" value="1"/>
</dbReference>
<dbReference type="GO" id="GO:0003677">
    <property type="term" value="F:DNA binding"/>
    <property type="evidence" value="ECO:0007669"/>
    <property type="project" value="UniProtKB-KW"/>
</dbReference>
<sequence length="196" mass="21703">MSLLFDVWLVGGLASGLLDEVLAGTDLSGDDFGMYSLLRRYGPVTPTQVHRWTGLRPTSISAHLKRLETRGHAVRSPNPADGRSHLVGLTGAGKEAHDRATELFHEAMHALRARFIPDTLRERLVLQHIDMVLRESAGLDERPYRVAPAEEARPKDHAGVPVLAYPGAPLTAFEEQQVRLYIDFLRSQEPNRASPA</sequence>
<protein>
    <submittedName>
        <fullName evidence="2">DNA-binding MarR family transcriptional regulator</fullName>
    </submittedName>
</protein>
<dbReference type="InterPro" id="IPR036390">
    <property type="entry name" value="WH_DNA-bd_sf"/>
</dbReference>
<feature type="domain" description="HTH marR-type" evidence="1">
    <location>
        <begin position="1"/>
        <end position="135"/>
    </location>
</feature>
<dbReference type="AlphaFoldDB" id="A0A4R2H0U5"/>
<reference evidence="2 3" key="1">
    <citation type="journal article" date="2015" name="Stand. Genomic Sci.">
        <title>Genomic Encyclopedia of Bacterial and Archaeal Type Strains, Phase III: the genomes of soil and plant-associated and newly described type strains.</title>
        <authorList>
            <person name="Whitman W.B."/>
            <person name="Woyke T."/>
            <person name="Klenk H.P."/>
            <person name="Zhou Y."/>
            <person name="Lilburn T.G."/>
            <person name="Beck B.J."/>
            <person name="De Vos P."/>
            <person name="Vandamme P."/>
            <person name="Eisen J.A."/>
            <person name="Garrity G."/>
            <person name="Hugenholtz P."/>
            <person name="Kyrpides N.C."/>
        </authorList>
    </citation>
    <scope>NUCLEOTIDE SEQUENCE [LARGE SCALE GENOMIC DNA]</scope>
    <source>
        <strain evidence="2 3">VKM Ac-2572</strain>
    </source>
</reference>
<keyword evidence="2" id="KW-0238">DNA-binding</keyword>
<dbReference type="EMBL" id="SLWN01000016">
    <property type="protein sequence ID" value="TCO18102.1"/>
    <property type="molecule type" value="Genomic_DNA"/>
</dbReference>
<evidence type="ECO:0000313" key="3">
    <source>
        <dbReference type="Proteomes" id="UP000294508"/>
    </source>
</evidence>
<dbReference type="Pfam" id="PF12802">
    <property type="entry name" value="MarR_2"/>
    <property type="match status" value="1"/>
</dbReference>